<reference evidence="1 2" key="1">
    <citation type="submission" date="2023-05" db="EMBL/GenBank/DDBJ databases">
        <title>B98-5 Cell Line De Novo Hybrid Assembly: An Optical Mapping Approach.</title>
        <authorList>
            <person name="Kananen K."/>
            <person name="Auerbach J.A."/>
            <person name="Kautto E."/>
            <person name="Blachly J.S."/>
        </authorList>
    </citation>
    <scope>NUCLEOTIDE SEQUENCE [LARGE SCALE GENOMIC DNA]</scope>
    <source>
        <strain evidence="1">B95-8</strain>
        <tissue evidence="1">Cell line</tissue>
    </source>
</reference>
<comment type="caution">
    <text evidence="1">The sequence shown here is derived from an EMBL/GenBank/DDBJ whole genome shotgun (WGS) entry which is preliminary data.</text>
</comment>
<dbReference type="Proteomes" id="UP001266305">
    <property type="component" value="Unassembled WGS sequence"/>
</dbReference>
<protein>
    <submittedName>
        <fullName evidence="1">Uncharacterized protein</fullName>
    </submittedName>
</protein>
<gene>
    <name evidence="1" type="ORF">P7K49_017271</name>
</gene>
<dbReference type="EMBL" id="JASSZA010000008">
    <property type="protein sequence ID" value="KAK2103415.1"/>
    <property type="molecule type" value="Genomic_DNA"/>
</dbReference>
<organism evidence="1 2">
    <name type="scientific">Saguinus oedipus</name>
    <name type="common">Cotton-top tamarin</name>
    <name type="synonym">Oedipomidas oedipus</name>
    <dbReference type="NCBI Taxonomy" id="9490"/>
    <lineage>
        <taxon>Eukaryota</taxon>
        <taxon>Metazoa</taxon>
        <taxon>Chordata</taxon>
        <taxon>Craniata</taxon>
        <taxon>Vertebrata</taxon>
        <taxon>Euteleostomi</taxon>
        <taxon>Mammalia</taxon>
        <taxon>Eutheria</taxon>
        <taxon>Euarchontoglires</taxon>
        <taxon>Primates</taxon>
        <taxon>Haplorrhini</taxon>
        <taxon>Platyrrhini</taxon>
        <taxon>Cebidae</taxon>
        <taxon>Callitrichinae</taxon>
        <taxon>Saguinus</taxon>
    </lineage>
</organism>
<evidence type="ECO:0000313" key="1">
    <source>
        <dbReference type="EMBL" id="KAK2103415.1"/>
    </source>
</evidence>
<proteinExistence type="predicted"/>
<sequence length="148" mass="15905">MLCMHHVLRELLSLISDINTTTVNTPMGAHGRLLAAAAEGSLQRVLGFLITQKALRCSLQSSSPFSFTLLVQAVFLLNTCSQQVAVVWGSLRQGVALGQWVGRQGDQGRGQPKGGEHGSELWVHCLGAVGEASVFWVKRAAAAPEHYL</sequence>
<evidence type="ECO:0000313" key="2">
    <source>
        <dbReference type="Proteomes" id="UP001266305"/>
    </source>
</evidence>
<keyword evidence="2" id="KW-1185">Reference proteome</keyword>
<accession>A0ABQ9V295</accession>
<name>A0ABQ9V295_SAGOE</name>